<sequence>MLSEQKQKNDSLGQAYSSLHAEYLKLRGVQSRTQQVPRQHTVPPMAYDSTAAAAAAAAHMVMPTHTGTMGFADNMYMFQDMQSYTL</sequence>
<evidence type="ECO:0000313" key="2">
    <source>
        <dbReference type="Proteomes" id="UP000310108"/>
    </source>
</evidence>
<dbReference type="AlphaFoldDB" id="A0A4U6XLJ6"/>
<name>A0A4U6XLJ6_9PEZI</name>
<gene>
    <name evidence="1" type="ORF">CTA1_2398</name>
</gene>
<dbReference type="STRING" id="1306861.A0A4U6XLJ6"/>
<dbReference type="Proteomes" id="UP000310108">
    <property type="component" value="Unassembled WGS sequence"/>
</dbReference>
<accession>A0A4U6XLJ6</accession>
<reference evidence="1 2" key="1">
    <citation type="journal article" date="2019" name="PLoS ONE">
        <title>Comparative genome analysis indicates high evolutionary potential of pathogenicity genes in Colletotrichum tanaceti.</title>
        <authorList>
            <person name="Lelwala R.V."/>
            <person name="Korhonen P.K."/>
            <person name="Young N.D."/>
            <person name="Scott J.B."/>
            <person name="Ades P.A."/>
            <person name="Gasser R.B."/>
            <person name="Taylor P.W.J."/>
        </authorList>
    </citation>
    <scope>NUCLEOTIDE SEQUENCE [LARGE SCALE GENOMIC DNA]</scope>
    <source>
        <strain evidence="1">BRIP57314</strain>
    </source>
</reference>
<organism evidence="1 2">
    <name type="scientific">Colletotrichum tanaceti</name>
    <dbReference type="NCBI Taxonomy" id="1306861"/>
    <lineage>
        <taxon>Eukaryota</taxon>
        <taxon>Fungi</taxon>
        <taxon>Dikarya</taxon>
        <taxon>Ascomycota</taxon>
        <taxon>Pezizomycotina</taxon>
        <taxon>Sordariomycetes</taxon>
        <taxon>Hypocreomycetidae</taxon>
        <taxon>Glomerellales</taxon>
        <taxon>Glomerellaceae</taxon>
        <taxon>Colletotrichum</taxon>
        <taxon>Colletotrichum destructivum species complex</taxon>
    </lineage>
</organism>
<protein>
    <submittedName>
        <fullName evidence="1">Uncharacterized protein</fullName>
    </submittedName>
</protein>
<dbReference type="OrthoDB" id="2593073at2759"/>
<dbReference type="EMBL" id="PJEX01000066">
    <property type="protein sequence ID" value="TKW56505.1"/>
    <property type="molecule type" value="Genomic_DNA"/>
</dbReference>
<comment type="caution">
    <text evidence="1">The sequence shown here is derived from an EMBL/GenBank/DDBJ whole genome shotgun (WGS) entry which is preliminary data.</text>
</comment>
<proteinExistence type="predicted"/>
<evidence type="ECO:0000313" key="1">
    <source>
        <dbReference type="EMBL" id="TKW56505.1"/>
    </source>
</evidence>
<keyword evidence="2" id="KW-1185">Reference proteome</keyword>